<name>A0AAD3TJ66_NEPGR</name>
<accession>A0AAD3TJ66</accession>
<gene>
    <name evidence="1" type="ORF">Nepgr_032017</name>
</gene>
<dbReference type="AlphaFoldDB" id="A0AAD3TJ66"/>
<reference evidence="1" key="1">
    <citation type="submission" date="2023-05" db="EMBL/GenBank/DDBJ databases">
        <title>Nepenthes gracilis genome sequencing.</title>
        <authorList>
            <person name="Fukushima K."/>
        </authorList>
    </citation>
    <scope>NUCLEOTIDE SEQUENCE</scope>
    <source>
        <strain evidence="1">SING2019-196</strain>
    </source>
</reference>
<keyword evidence="2" id="KW-1185">Reference proteome</keyword>
<organism evidence="1 2">
    <name type="scientific">Nepenthes gracilis</name>
    <name type="common">Slender pitcher plant</name>
    <dbReference type="NCBI Taxonomy" id="150966"/>
    <lineage>
        <taxon>Eukaryota</taxon>
        <taxon>Viridiplantae</taxon>
        <taxon>Streptophyta</taxon>
        <taxon>Embryophyta</taxon>
        <taxon>Tracheophyta</taxon>
        <taxon>Spermatophyta</taxon>
        <taxon>Magnoliopsida</taxon>
        <taxon>eudicotyledons</taxon>
        <taxon>Gunneridae</taxon>
        <taxon>Pentapetalae</taxon>
        <taxon>Caryophyllales</taxon>
        <taxon>Nepenthaceae</taxon>
        <taxon>Nepenthes</taxon>
    </lineage>
</organism>
<sequence length="100" mass="10998">MDLEMPPNLNNSSLHPNVLSCRYTHQNFLRVGYVLHRDLDREGLPIQDVTKWWNVVVGHENGHATGVDRLNNPRACGLVSARANAVSAVLHHAVVGDALG</sequence>
<evidence type="ECO:0000313" key="1">
    <source>
        <dbReference type="EMBL" id="GMH30174.1"/>
    </source>
</evidence>
<dbReference type="Proteomes" id="UP001279734">
    <property type="component" value="Unassembled WGS sequence"/>
</dbReference>
<dbReference type="EMBL" id="BSYO01000037">
    <property type="protein sequence ID" value="GMH30174.1"/>
    <property type="molecule type" value="Genomic_DNA"/>
</dbReference>
<protein>
    <submittedName>
        <fullName evidence="1">Uncharacterized protein</fullName>
    </submittedName>
</protein>
<evidence type="ECO:0000313" key="2">
    <source>
        <dbReference type="Proteomes" id="UP001279734"/>
    </source>
</evidence>
<proteinExistence type="predicted"/>
<comment type="caution">
    <text evidence="1">The sequence shown here is derived from an EMBL/GenBank/DDBJ whole genome shotgun (WGS) entry which is preliminary data.</text>
</comment>